<dbReference type="Proteomes" id="UP000321425">
    <property type="component" value="Unassembled WGS sequence"/>
</dbReference>
<sequence>MIVPDIKKIAGVISLILFIITVSIAFVILFTPLYYYSAWSLGLPEQLGMSMETLMENYHVLLRYLHFPWITELNFPDFISSDSGLFHFYEVKLLFYLNYFVLIVSSIGSFFYLKSLKKNKRFWTLQKTFFIAALVPPLLLTFLAVSFDRMFVLFHEIFFNNDDWLFNPATDPIIMALPQEFFMYTFLLFFLLIEVFFIVAYQYSKRNAFK</sequence>
<evidence type="ECO:0000313" key="1">
    <source>
        <dbReference type="EMBL" id="GEK88174.1"/>
    </source>
</evidence>
<dbReference type="InterPro" id="IPR010178">
    <property type="entry name" value="Lit"/>
</dbReference>
<name>A0A1H7TQ90_9LACT</name>
<dbReference type="RefSeq" id="WP_091488034.1">
    <property type="nucleotide sequence ID" value="NZ_BJUX01000002.1"/>
</dbReference>
<reference evidence="1 4" key="2">
    <citation type="submission" date="2019-07" db="EMBL/GenBank/DDBJ databases">
        <title>Whole genome shotgun sequence of Alkalibacterium putridalgicola NBRC 103243.</title>
        <authorList>
            <person name="Hosoyama A."/>
            <person name="Uohara A."/>
            <person name="Ohji S."/>
            <person name="Ichikawa N."/>
        </authorList>
    </citation>
    <scope>NUCLEOTIDE SEQUENCE [LARGE SCALE GENOMIC DNA]</scope>
    <source>
        <strain evidence="1 4">NBRC 103243</strain>
    </source>
</reference>
<proteinExistence type="predicted"/>
<reference evidence="2 3" key="1">
    <citation type="submission" date="2016-10" db="EMBL/GenBank/DDBJ databases">
        <authorList>
            <person name="de Groot N.N."/>
        </authorList>
    </citation>
    <scope>NUCLEOTIDE SEQUENCE [LARGE SCALE GENOMIC DNA]</scope>
    <source>
        <strain evidence="2 3">DSM 19182</strain>
    </source>
</reference>
<protein>
    <submittedName>
        <fullName evidence="1 2">Membrane protein</fullName>
    </submittedName>
</protein>
<dbReference type="EMBL" id="FOBL01000013">
    <property type="protein sequence ID" value="SEL86624.1"/>
    <property type="molecule type" value="Genomic_DNA"/>
</dbReference>
<dbReference type="Proteomes" id="UP000198548">
    <property type="component" value="Unassembled WGS sequence"/>
</dbReference>
<dbReference type="Pfam" id="PF07314">
    <property type="entry name" value="Lit"/>
    <property type="match status" value="1"/>
</dbReference>
<evidence type="ECO:0000313" key="4">
    <source>
        <dbReference type="Proteomes" id="UP000321425"/>
    </source>
</evidence>
<gene>
    <name evidence="1" type="ORF">APU01nite_02130</name>
    <name evidence="2" type="ORF">SAMN04488100_11360</name>
</gene>
<keyword evidence="4" id="KW-1185">Reference proteome</keyword>
<accession>A0A1H7TQ90</accession>
<dbReference type="AlphaFoldDB" id="A0A1H7TQ90"/>
<dbReference type="OrthoDB" id="9813051at2"/>
<dbReference type="NCBIfam" id="TIGR01906">
    <property type="entry name" value="integ_TIGR01906"/>
    <property type="match status" value="1"/>
</dbReference>
<evidence type="ECO:0000313" key="2">
    <source>
        <dbReference type="EMBL" id="SEL86624.1"/>
    </source>
</evidence>
<dbReference type="EMBL" id="BJUX01000002">
    <property type="protein sequence ID" value="GEK88174.1"/>
    <property type="molecule type" value="Genomic_DNA"/>
</dbReference>
<evidence type="ECO:0000313" key="3">
    <source>
        <dbReference type="Proteomes" id="UP000198548"/>
    </source>
</evidence>
<dbReference type="STRING" id="426703.SAMN04488100_11360"/>
<organism evidence="2 3">
    <name type="scientific">Alkalibacterium putridalgicola</name>
    <dbReference type="NCBI Taxonomy" id="426703"/>
    <lineage>
        <taxon>Bacteria</taxon>
        <taxon>Bacillati</taxon>
        <taxon>Bacillota</taxon>
        <taxon>Bacilli</taxon>
        <taxon>Lactobacillales</taxon>
        <taxon>Carnobacteriaceae</taxon>
        <taxon>Alkalibacterium</taxon>
    </lineage>
</organism>